<proteinExistence type="predicted"/>
<keyword evidence="3" id="KW-1185">Reference proteome</keyword>
<dbReference type="RefSeq" id="WP_267678381.1">
    <property type="nucleotide sequence ID" value="NZ_CP113088.1"/>
</dbReference>
<accession>A0A9E8MYK0</accession>
<evidence type="ECO:0000313" key="2">
    <source>
        <dbReference type="EMBL" id="WAC03746.1"/>
    </source>
</evidence>
<reference evidence="2" key="1">
    <citation type="submission" date="2022-11" db="EMBL/GenBank/DDBJ databases">
        <title>Lacinutrix neustonica HL-RS19T sp. nov., isolated from the surface microlayer sample of brackish Lake Shihwa.</title>
        <authorList>
            <person name="Choi J.Y."/>
            <person name="Hwang C.Y."/>
        </authorList>
    </citation>
    <scope>NUCLEOTIDE SEQUENCE</scope>
    <source>
        <strain evidence="2">HL-RS19</strain>
    </source>
</reference>
<protein>
    <recommendedName>
        <fullName evidence="1">Ig-like domain-containing protein</fullName>
    </recommendedName>
</protein>
<dbReference type="Pfam" id="PF19081">
    <property type="entry name" value="Ig_7"/>
    <property type="match status" value="1"/>
</dbReference>
<dbReference type="InterPro" id="IPR044023">
    <property type="entry name" value="Ig_7"/>
</dbReference>
<sequence>MVEITTGQTLNLFDFLDGADQAGVWNDDTPSGQLSGSIVTLDGLPAGIYNFTYDVDAIGTCDDPNMPTVIITINDTPAPTAAAAQSFCDAATVANLSASGNSIQWYEEVTGGTVLAGTTTLVDGETYYATQTDATTGCESAARVEVTVTINQSPDAGAPAVTSITVCNNTTVDLNTGLDGSQDLTGTWMDDDGTGAVTGSAFDTNAIAPGTYSFTYLVTAVAPCLDDSTTITITVEEPQNAGTSNGDLSFCSTDATYNLFDNITGADMGGAWTFNSNTVSNSFDPSQENGSGTYTYTMANACGTNSVSFNINVTPAANAGTLNAEDATFCVAEIATNQTIDLFDYLDGESQTGIWNDDSMSGQLSRKYINHR</sequence>
<dbReference type="Proteomes" id="UP001164705">
    <property type="component" value="Chromosome"/>
</dbReference>
<evidence type="ECO:0000259" key="1">
    <source>
        <dbReference type="Pfam" id="PF19081"/>
    </source>
</evidence>
<dbReference type="AlphaFoldDB" id="A0A9E8MYK0"/>
<evidence type="ECO:0000313" key="3">
    <source>
        <dbReference type="Proteomes" id="UP001164705"/>
    </source>
</evidence>
<dbReference type="KEGG" id="lnu:N7U66_10140"/>
<feature type="domain" description="Ig-like" evidence="1">
    <location>
        <begin position="78"/>
        <end position="151"/>
    </location>
</feature>
<dbReference type="EMBL" id="CP113088">
    <property type="protein sequence ID" value="WAC03746.1"/>
    <property type="molecule type" value="Genomic_DNA"/>
</dbReference>
<name>A0A9E8MYK0_9FLAO</name>
<gene>
    <name evidence="2" type="ORF">N7U66_10140</name>
</gene>
<organism evidence="2 3">
    <name type="scientific">Lacinutrix neustonica</name>
    <dbReference type="NCBI Taxonomy" id="2980107"/>
    <lineage>
        <taxon>Bacteria</taxon>
        <taxon>Pseudomonadati</taxon>
        <taxon>Bacteroidota</taxon>
        <taxon>Flavobacteriia</taxon>
        <taxon>Flavobacteriales</taxon>
        <taxon>Flavobacteriaceae</taxon>
        <taxon>Lacinutrix</taxon>
    </lineage>
</organism>